<evidence type="ECO:0000259" key="13">
    <source>
        <dbReference type="Pfam" id="PF03159"/>
    </source>
</evidence>
<dbReference type="OrthoDB" id="372487at2759"/>
<gene>
    <name evidence="15" type="ORF">DGAL_LOCUS13324</name>
</gene>
<dbReference type="FunFam" id="3.40.50.12390:FF:000003">
    <property type="entry name" value="5'-3' exoribonuclease"/>
    <property type="match status" value="1"/>
</dbReference>
<feature type="domain" description="Xrn1 N-terminal" evidence="13">
    <location>
        <begin position="1"/>
        <end position="256"/>
    </location>
</feature>
<dbReference type="Proteomes" id="UP000789390">
    <property type="component" value="Unassembled WGS sequence"/>
</dbReference>
<feature type="compositionally biased region" description="Gly residues" evidence="12">
    <location>
        <begin position="913"/>
        <end position="922"/>
    </location>
</feature>
<organism evidence="15 16">
    <name type="scientific">Daphnia galeata</name>
    <dbReference type="NCBI Taxonomy" id="27404"/>
    <lineage>
        <taxon>Eukaryota</taxon>
        <taxon>Metazoa</taxon>
        <taxon>Ecdysozoa</taxon>
        <taxon>Arthropoda</taxon>
        <taxon>Crustacea</taxon>
        <taxon>Branchiopoda</taxon>
        <taxon>Diplostraca</taxon>
        <taxon>Cladocera</taxon>
        <taxon>Anomopoda</taxon>
        <taxon>Daphniidae</taxon>
        <taxon>Daphnia</taxon>
    </lineage>
</organism>
<evidence type="ECO:0000256" key="3">
    <source>
        <dbReference type="ARBA" id="ARBA00022664"/>
    </source>
</evidence>
<feature type="region of interest" description="Disordered" evidence="12">
    <location>
        <begin position="808"/>
        <end position="1005"/>
    </location>
</feature>
<keyword evidence="10" id="KW-0539">Nucleus</keyword>
<keyword evidence="16" id="KW-1185">Reference proteome</keyword>
<feature type="region of interest" description="Disordered" evidence="12">
    <location>
        <begin position="498"/>
        <end position="524"/>
    </location>
</feature>
<dbReference type="GO" id="GO:0006397">
    <property type="term" value="P:mRNA processing"/>
    <property type="evidence" value="ECO:0007669"/>
    <property type="project" value="UniProtKB-UniRule"/>
</dbReference>
<dbReference type="EMBL" id="CAKKLH010000296">
    <property type="protein sequence ID" value="CAH0109835.1"/>
    <property type="molecule type" value="Genomic_DNA"/>
</dbReference>
<evidence type="ECO:0000256" key="1">
    <source>
        <dbReference type="ARBA" id="ARBA00004123"/>
    </source>
</evidence>
<evidence type="ECO:0000256" key="9">
    <source>
        <dbReference type="ARBA" id="ARBA00022839"/>
    </source>
</evidence>
<comment type="similarity">
    <text evidence="2 11">Belongs to the 5'-3' exonuclease family. XRN2/RAT1 subfamily.</text>
</comment>
<dbReference type="GO" id="GO:0008270">
    <property type="term" value="F:zinc ion binding"/>
    <property type="evidence" value="ECO:0007669"/>
    <property type="project" value="UniProtKB-KW"/>
</dbReference>
<dbReference type="EC" id="3.1.13.-" evidence="11"/>
<keyword evidence="9 11" id="KW-0269">Exonuclease</keyword>
<dbReference type="PANTHER" id="PTHR12341:SF41">
    <property type="entry name" value="5'-3' EXORIBONUCLEASE 2"/>
    <property type="match status" value="1"/>
</dbReference>
<dbReference type="FunFam" id="3.40.50.12390:FF:000001">
    <property type="entry name" value="5'-3' exoribonuclease"/>
    <property type="match status" value="1"/>
</dbReference>
<dbReference type="Pfam" id="PF17846">
    <property type="entry name" value="XRN_M"/>
    <property type="match status" value="1"/>
</dbReference>
<dbReference type="InterPro" id="IPR041412">
    <property type="entry name" value="Xrn1_helical"/>
</dbReference>
<evidence type="ECO:0000256" key="7">
    <source>
        <dbReference type="ARBA" id="ARBA00022801"/>
    </source>
</evidence>
<dbReference type="GO" id="GO:0000956">
    <property type="term" value="P:nuclear-transcribed mRNA catabolic process"/>
    <property type="evidence" value="ECO:0007669"/>
    <property type="project" value="TreeGrafter"/>
</dbReference>
<keyword evidence="6" id="KW-0863">Zinc-finger</keyword>
<keyword evidence="4 11" id="KW-0540">Nuclease</keyword>
<evidence type="ECO:0000256" key="11">
    <source>
        <dbReference type="PIRNR" id="PIRNR037239"/>
    </source>
</evidence>
<name>A0A8J2WSI7_9CRUS</name>
<evidence type="ECO:0000256" key="2">
    <source>
        <dbReference type="ARBA" id="ARBA00006994"/>
    </source>
</evidence>
<evidence type="ECO:0000256" key="10">
    <source>
        <dbReference type="ARBA" id="ARBA00023242"/>
    </source>
</evidence>
<dbReference type="GO" id="GO:0005634">
    <property type="term" value="C:nucleus"/>
    <property type="evidence" value="ECO:0007669"/>
    <property type="project" value="UniProtKB-SubCell"/>
</dbReference>
<comment type="function">
    <text evidence="11">Possesses 5'-&gt;3' exoribonuclease activity. May promote termination of transcription by RNA polymerase II.</text>
</comment>
<feature type="compositionally biased region" description="Basic and acidic residues" evidence="12">
    <location>
        <begin position="899"/>
        <end position="909"/>
    </location>
</feature>
<protein>
    <recommendedName>
        <fullName evidence="11">5'-3' exoribonuclease</fullName>
        <ecNumber evidence="11">3.1.13.-</ecNumber>
    </recommendedName>
</protein>
<dbReference type="Pfam" id="PF03159">
    <property type="entry name" value="XRN_N"/>
    <property type="match status" value="1"/>
</dbReference>
<feature type="compositionally biased region" description="Pro residues" evidence="12">
    <location>
        <begin position="978"/>
        <end position="987"/>
    </location>
</feature>
<evidence type="ECO:0000259" key="14">
    <source>
        <dbReference type="Pfam" id="PF17846"/>
    </source>
</evidence>
<dbReference type="Gene3D" id="3.40.50.12390">
    <property type="match status" value="2"/>
</dbReference>
<keyword evidence="7 11" id="KW-0378">Hydrolase</keyword>
<evidence type="ECO:0000256" key="12">
    <source>
        <dbReference type="SAM" id="MobiDB-lite"/>
    </source>
</evidence>
<evidence type="ECO:0000256" key="8">
    <source>
        <dbReference type="ARBA" id="ARBA00022833"/>
    </source>
</evidence>
<comment type="caution">
    <text evidence="15">The sequence shown here is derived from an EMBL/GenBank/DDBJ whole genome shotgun (WGS) entry which is preliminary data.</text>
</comment>
<dbReference type="InterPro" id="IPR027073">
    <property type="entry name" value="5_3_exoribonuclease"/>
</dbReference>
<sequence length="1005" mass="113837">MGVPAFFRWLTVKYPSVVCDCIEDKVWHGPDGKALPIDTTKKNPNGVEFDNLYLDMNGIIHPCTHPEDKPAPRNEDEMMVAIFQCIDRMFAIVRPRKLLYMAIDGVAPRAKMNQQRSRRFRASKEVAEKVMTIASIRETLMAQGAYVPPEKSKGEHFDSNCITPGTPFMHRLSACLHYYVHDRLRNDPGWKNVCVILSDANVPGEGEHKIMDFIRRQRVKPDHDPNTKHVLCGADADLIMLGLATHEAHFTIIREEFKPNQPRPCEICNQLGHSMVDCQGAEREKSGEHDEIGPNIAAEQNYIFVRLYVLREYLERELQMPNLPFDFDLERAIDDWVFMCFFVGNDFLPHLPSLEIRENAIDRLVRIYKDCVYKTKGWVTDSGFVNLERVQIILSQLGNAEDEIFRQRQANEISFRNRMRNKNKRFGGGSGSRPAFLPQGQFAPRPVGREFNNPAIVNAHQEILQGRQQAQNSQAAIALKAMLRSATDEVEIVEKVEVNDASNNSPQKGGGVKRKRDDDEDDDFSHDEVRLWEDGFKERYYESKFAVPPTDTKFRSKVALEYVRGLCWVLQYYYQGVPSWKWYFPYHYAPFASDFQDISLAKTVFKKGTKPFRPLEQLMGVFPAASRSHVPQPWGELMVDPESPIIDFYPEDFKIDLNGKKFAWQGVALLPFVDEKRLKKAVLSLFDELTADEKRRNVLGENQFFVGKHHKGYDFLRGLVGEVAPSSGKELEIFEMDPSYFGGISGSVLASEKCVGAGETLETPVQGLEPIYDCRVVCVNYRDPLPDDENFKYPARKLEGAIPPQVELKPQNYDESNNGPYRPNIGMARSNKRGQLQPAGHRMLGHHGHPRPYTPAPFPPRGPRPMGPMSSAAAYFGPPDQHQMSRGDHRGGYSGRGRGGHDDRNRSNDGGRSSWGGDGGGASYPPPNDYHRQQQHGRGRGFGYDQPNRYSGPPATSNIRGGGVANHHYGGFQQQGPPQRPPPPRGNPPSSGYGYYTKDYQGKRF</sequence>
<feature type="compositionally biased region" description="Pro residues" evidence="12">
    <location>
        <begin position="852"/>
        <end position="866"/>
    </location>
</feature>
<dbReference type="PANTHER" id="PTHR12341">
    <property type="entry name" value="5'-&gt;3' EXORIBONUCLEASE"/>
    <property type="match status" value="1"/>
</dbReference>
<dbReference type="GO" id="GO:0004534">
    <property type="term" value="F:5'-3' RNA exonuclease activity"/>
    <property type="evidence" value="ECO:0007669"/>
    <property type="project" value="UniProtKB-UniRule"/>
</dbReference>
<comment type="subcellular location">
    <subcellularLocation>
        <location evidence="1">Nucleus</location>
    </subcellularLocation>
</comment>
<proteinExistence type="inferred from homology"/>
<accession>A0A8J2WSI7</accession>
<reference evidence="15" key="1">
    <citation type="submission" date="2021-11" db="EMBL/GenBank/DDBJ databases">
        <authorList>
            <person name="Schell T."/>
        </authorList>
    </citation>
    <scope>NUCLEOTIDE SEQUENCE</scope>
    <source>
        <strain evidence="15">M5</strain>
    </source>
</reference>
<keyword evidence="3 11" id="KW-0507">mRNA processing</keyword>
<keyword evidence="5" id="KW-0479">Metal-binding</keyword>
<dbReference type="CDD" id="cd18673">
    <property type="entry name" value="PIN_XRN1-2-like"/>
    <property type="match status" value="1"/>
</dbReference>
<dbReference type="InterPro" id="IPR004859">
    <property type="entry name" value="Xrn1_N"/>
</dbReference>
<dbReference type="InterPro" id="IPR017151">
    <property type="entry name" value="Xrn2/3/4"/>
</dbReference>
<evidence type="ECO:0000256" key="6">
    <source>
        <dbReference type="ARBA" id="ARBA00022771"/>
    </source>
</evidence>
<evidence type="ECO:0000313" key="15">
    <source>
        <dbReference type="EMBL" id="CAH0109835.1"/>
    </source>
</evidence>
<dbReference type="AlphaFoldDB" id="A0A8J2WSI7"/>
<feature type="domain" description="Xrn1 helical" evidence="14">
    <location>
        <begin position="327"/>
        <end position="811"/>
    </location>
</feature>
<dbReference type="PIRSF" id="PIRSF037239">
    <property type="entry name" value="Exonuclease_Xrn2"/>
    <property type="match status" value="1"/>
</dbReference>
<evidence type="ECO:0000256" key="5">
    <source>
        <dbReference type="ARBA" id="ARBA00022723"/>
    </source>
</evidence>
<dbReference type="Gene3D" id="1.25.40.1050">
    <property type="match status" value="1"/>
</dbReference>
<evidence type="ECO:0000313" key="16">
    <source>
        <dbReference type="Proteomes" id="UP000789390"/>
    </source>
</evidence>
<dbReference type="GO" id="GO:0003723">
    <property type="term" value="F:RNA binding"/>
    <property type="evidence" value="ECO:0007669"/>
    <property type="project" value="TreeGrafter"/>
</dbReference>
<dbReference type="FunFam" id="1.25.40.1050:FF:000002">
    <property type="entry name" value="5'-3' exoribonuclease"/>
    <property type="match status" value="1"/>
</dbReference>
<keyword evidence="8" id="KW-0862">Zinc</keyword>
<evidence type="ECO:0000256" key="4">
    <source>
        <dbReference type="ARBA" id="ARBA00022722"/>
    </source>
</evidence>